<evidence type="ECO:0000313" key="3">
    <source>
        <dbReference type="Proteomes" id="UP000244855"/>
    </source>
</evidence>
<organism evidence="2 3">
    <name type="scientific">Periconia macrospinosa</name>
    <dbReference type="NCBI Taxonomy" id="97972"/>
    <lineage>
        <taxon>Eukaryota</taxon>
        <taxon>Fungi</taxon>
        <taxon>Dikarya</taxon>
        <taxon>Ascomycota</taxon>
        <taxon>Pezizomycotina</taxon>
        <taxon>Dothideomycetes</taxon>
        <taxon>Pleosporomycetidae</taxon>
        <taxon>Pleosporales</taxon>
        <taxon>Massarineae</taxon>
        <taxon>Periconiaceae</taxon>
        <taxon>Periconia</taxon>
    </lineage>
</organism>
<sequence length="86" mass="9716">MWFPGVLPPCTTAVLFGLAGWGSGLRSVRNSEIDRVHDDDDELWLLYLDLGFKAFFLFVSGRYGMCHGPMVSYLGCFNVPKYVTYV</sequence>
<keyword evidence="1" id="KW-0812">Transmembrane</keyword>
<accession>A0A2V1DZC5</accession>
<dbReference type="EMBL" id="KZ805332">
    <property type="protein sequence ID" value="PVI03356.1"/>
    <property type="molecule type" value="Genomic_DNA"/>
</dbReference>
<dbReference type="Proteomes" id="UP000244855">
    <property type="component" value="Unassembled WGS sequence"/>
</dbReference>
<feature type="transmembrane region" description="Helical" evidence="1">
    <location>
        <begin position="6"/>
        <end position="25"/>
    </location>
</feature>
<proteinExistence type="predicted"/>
<keyword evidence="1" id="KW-0472">Membrane</keyword>
<feature type="non-terminal residue" evidence="2">
    <location>
        <position position="86"/>
    </location>
</feature>
<evidence type="ECO:0000256" key="1">
    <source>
        <dbReference type="SAM" id="Phobius"/>
    </source>
</evidence>
<dbReference type="AlphaFoldDB" id="A0A2V1DZC5"/>
<gene>
    <name evidence="2" type="ORF">DM02DRAFT_612285</name>
</gene>
<reference evidence="2 3" key="1">
    <citation type="journal article" date="2018" name="Sci. Rep.">
        <title>Comparative genomics provides insights into the lifestyle and reveals functional heterogeneity of dark septate endophytic fungi.</title>
        <authorList>
            <person name="Knapp D.G."/>
            <person name="Nemeth J.B."/>
            <person name="Barry K."/>
            <person name="Hainaut M."/>
            <person name="Henrissat B."/>
            <person name="Johnson J."/>
            <person name="Kuo A."/>
            <person name="Lim J.H.P."/>
            <person name="Lipzen A."/>
            <person name="Nolan M."/>
            <person name="Ohm R.A."/>
            <person name="Tamas L."/>
            <person name="Grigoriev I.V."/>
            <person name="Spatafora J.W."/>
            <person name="Nagy L.G."/>
            <person name="Kovacs G.M."/>
        </authorList>
    </citation>
    <scope>NUCLEOTIDE SEQUENCE [LARGE SCALE GENOMIC DNA]</scope>
    <source>
        <strain evidence="2 3">DSE2036</strain>
    </source>
</reference>
<keyword evidence="3" id="KW-1185">Reference proteome</keyword>
<keyword evidence="1" id="KW-1133">Transmembrane helix</keyword>
<protein>
    <submittedName>
        <fullName evidence="2">Uncharacterized protein</fullName>
    </submittedName>
</protein>
<name>A0A2V1DZC5_9PLEO</name>
<evidence type="ECO:0000313" key="2">
    <source>
        <dbReference type="EMBL" id="PVI03356.1"/>
    </source>
</evidence>